<protein>
    <submittedName>
        <fullName evidence="1">Uncharacterized protein</fullName>
    </submittedName>
</protein>
<name>A0A450WT81_9GAMM</name>
<sequence length="135" mass="15520">MTTNTHSEQGFRTISEHLVLDGTITFSAPTEIREHKSLGTLDVIARTMRVTLDTKRPPDPDDDLGQIFPKDGKGIFMGYSFTHRRFGGGYRIFAIPEHAEREENESEYAFCKRVGIRIGLIRYENREDLRCEVLE</sequence>
<reference evidence="1" key="1">
    <citation type="submission" date="2019-02" db="EMBL/GenBank/DDBJ databases">
        <authorList>
            <person name="Gruber-Vodicka R. H."/>
            <person name="Seah K. B. B."/>
        </authorList>
    </citation>
    <scope>NUCLEOTIDE SEQUENCE</scope>
    <source>
        <strain evidence="1">BECK_BY7</strain>
    </source>
</reference>
<dbReference type="AlphaFoldDB" id="A0A450WT81"/>
<gene>
    <name evidence="1" type="ORF">BECKLFY1418C_GA0070996_10699</name>
</gene>
<accession>A0A450WT81</accession>
<dbReference type="EMBL" id="CAADFN010000069">
    <property type="protein sequence ID" value="VFK20210.1"/>
    <property type="molecule type" value="Genomic_DNA"/>
</dbReference>
<organism evidence="1">
    <name type="scientific">Candidatus Kentrum sp. LFY</name>
    <dbReference type="NCBI Taxonomy" id="2126342"/>
    <lineage>
        <taxon>Bacteria</taxon>
        <taxon>Pseudomonadati</taxon>
        <taxon>Pseudomonadota</taxon>
        <taxon>Gammaproteobacteria</taxon>
        <taxon>Candidatus Kentrum</taxon>
    </lineage>
</organism>
<proteinExistence type="predicted"/>
<evidence type="ECO:0000313" key="1">
    <source>
        <dbReference type="EMBL" id="VFK20210.1"/>
    </source>
</evidence>